<dbReference type="InterPro" id="IPR050624">
    <property type="entry name" value="HTH-type_Tx_Regulator"/>
</dbReference>
<name>A0A9D2R804_9FIRM</name>
<gene>
    <name evidence="4" type="ORF">H9913_08765</name>
</gene>
<dbReference type="PRINTS" id="PR00455">
    <property type="entry name" value="HTHTETR"/>
</dbReference>
<dbReference type="EMBL" id="DWUX01000159">
    <property type="protein sequence ID" value="HJD40108.1"/>
    <property type="molecule type" value="Genomic_DNA"/>
</dbReference>
<dbReference type="InterPro" id="IPR039532">
    <property type="entry name" value="TetR_C_Firmicutes"/>
</dbReference>
<evidence type="ECO:0000256" key="2">
    <source>
        <dbReference type="PROSITE-ProRule" id="PRU00335"/>
    </source>
</evidence>
<dbReference type="AlphaFoldDB" id="A0A9D2R804"/>
<evidence type="ECO:0000313" key="4">
    <source>
        <dbReference type="EMBL" id="HJD40108.1"/>
    </source>
</evidence>
<dbReference type="PROSITE" id="PS50977">
    <property type="entry name" value="HTH_TETR_2"/>
    <property type="match status" value="1"/>
</dbReference>
<dbReference type="Pfam" id="PF00440">
    <property type="entry name" value="TetR_N"/>
    <property type="match status" value="1"/>
</dbReference>
<reference evidence="4" key="1">
    <citation type="journal article" date="2021" name="PeerJ">
        <title>Extensive microbial diversity within the chicken gut microbiome revealed by metagenomics and culture.</title>
        <authorList>
            <person name="Gilroy R."/>
            <person name="Ravi A."/>
            <person name="Getino M."/>
            <person name="Pursley I."/>
            <person name="Horton D.L."/>
            <person name="Alikhan N.F."/>
            <person name="Baker D."/>
            <person name="Gharbi K."/>
            <person name="Hall N."/>
            <person name="Watson M."/>
            <person name="Adriaenssens E.M."/>
            <person name="Foster-Nyarko E."/>
            <person name="Jarju S."/>
            <person name="Secka A."/>
            <person name="Antonio M."/>
            <person name="Oren A."/>
            <person name="Chaudhuri R.R."/>
            <person name="La Ragione R."/>
            <person name="Hildebrand F."/>
            <person name="Pallen M.J."/>
        </authorList>
    </citation>
    <scope>NUCLEOTIDE SEQUENCE</scope>
    <source>
        <strain evidence="4">ChiW19-6364</strain>
    </source>
</reference>
<dbReference type="Proteomes" id="UP000823850">
    <property type="component" value="Unassembled WGS sequence"/>
</dbReference>
<dbReference type="InterPro" id="IPR009057">
    <property type="entry name" value="Homeodomain-like_sf"/>
</dbReference>
<proteinExistence type="predicted"/>
<dbReference type="SUPFAM" id="SSF46689">
    <property type="entry name" value="Homeodomain-like"/>
    <property type="match status" value="1"/>
</dbReference>
<reference evidence="4" key="2">
    <citation type="submission" date="2021-04" db="EMBL/GenBank/DDBJ databases">
        <authorList>
            <person name="Gilroy R."/>
        </authorList>
    </citation>
    <scope>NUCLEOTIDE SEQUENCE</scope>
    <source>
        <strain evidence="4">ChiW19-6364</strain>
    </source>
</reference>
<dbReference type="Gene3D" id="1.10.357.10">
    <property type="entry name" value="Tetracycline Repressor, domain 2"/>
    <property type="match status" value="1"/>
</dbReference>
<evidence type="ECO:0000259" key="3">
    <source>
        <dbReference type="PROSITE" id="PS50977"/>
    </source>
</evidence>
<evidence type="ECO:0000256" key="1">
    <source>
        <dbReference type="ARBA" id="ARBA00023125"/>
    </source>
</evidence>
<dbReference type="InterPro" id="IPR001647">
    <property type="entry name" value="HTH_TetR"/>
</dbReference>
<accession>A0A9D2R804</accession>
<dbReference type="PANTHER" id="PTHR43479:SF11">
    <property type="entry name" value="ACREF_ENVCD OPERON REPRESSOR-RELATED"/>
    <property type="match status" value="1"/>
</dbReference>
<keyword evidence="1 2" id="KW-0238">DNA-binding</keyword>
<dbReference type="GO" id="GO:0003677">
    <property type="term" value="F:DNA binding"/>
    <property type="evidence" value="ECO:0007669"/>
    <property type="project" value="UniProtKB-UniRule"/>
</dbReference>
<protein>
    <submittedName>
        <fullName evidence="4">TetR/AcrR family transcriptional regulator</fullName>
    </submittedName>
</protein>
<evidence type="ECO:0000313" key="5">
    <source>
        <dbReference type="Proteomes" id="UP000823850"/>
    </source>
</evidence>
<sequence length="188" mass="22706">MDTSIKKISSNKEFAKNCIMDALLQLMHTKDYEQISISELTRKAGVSRMSYYRNYNSKDSILIDYMYHILKEYTNELQGPSFRSDFQTYEHILRSLKYLKKYKDYVLCLKKANRSEILLKGLDLYMLYVTETLNKSNLEKYQLYYYSGALYNIFMHWLEDDMKEDIEVIASIIYEHVRYSRFNDKKRK</sequence>
<dbReference type="PANTHER" id="PTHR43479">
    <property type="entry name" value="ACREF/ENVCD OPERON REPRESSOR-RELATED"/>
    <property type="match status" value="1"/>
</dbReference>
<feature type="DNA-binding region" description="H-T-H motif" evidence="2">
    <location>
        <begin position="36"/>
        <end position="55"/>
    </location>
</feature>
<comment type="caution">
    <text evidence="4">The sequence shown here is derived from an EMBL/GenBank/DDBJ whole genome shotgun (WGS) entry which is preliminary data.</text>
</comment>
<organism evidence="4 5">
    <name type="scientific">Candidatus Blautia stercoripullorum</name>
    <dbReference type="NCBI Taxonomy" id="2838502"/>
    <lineage>
        <taxon>Bacteria</taxon>
        <taxon>Bacillati</taxon>
        <taxon>Bacillota</taxon>
        <taxon>Clostridia</taxon>
        <taxon>Lachnospirales</taxon>
        <taxon>Lachnospiraceae</taxon>
        <taxon>Blautia</taxon>
    </lineage>
</organism>
<dbReference type="Pfam" id="PF14278">
    <property type="entry name" value="TetR_C_8"/>
    <property type="match status" value="1"/>
</dbReference>
<feature type="domain" description="HTH tetR-type" evidence="3">
    <location>
        <begin position="13"/>
        <end position="73"/>
    </location>
</feature>